<dbReference type="SMART" id="SM00429">
    <property type="entry name" value="IPT"/>
    <property type="match status" value="1"/>
</dbReference>
<keyword evidence="5" id="KW-1185">Reference proteome</keyword>
<feature type="domain" description="IPT/TIG" evidence="3">
    <location>
        <begin position="47"/>
        <end position="127"/>
    </location>
</feature>
<comment type="caution">
    <text evidence="4">The sequence shown here is derived from an EMBL/GenBank/DDBJ whole genome shotgun (WGS) entry which is preliminary data.</text>
</comment>
<dbReference type="PANTHER" id="PTHR13833">
    <property type="match status" value="1"/>
</dbReference>
<keyword evidence="1" id="KW-0677">Repeat</keyword>
<accession>A0A5C8V2A2</accession>
<proteinExistence type="predicted"/>
<dbReference type="InterPro" id="IPR013783">
    <property type="entry name" value="Ig-like_fold"/>
</dbReference>
<dbReference type="SUPFAM" id="SSF101898">
    <property type="entry name" value="NHL repeat"/>
    <property type="match status" value="1"/>
</dbReference>
<dbReference type="InterPro" id="IPR001258">
    <property type="entry name" value="NHL_repeat"/>
</dbReference>
<evidence type="ECO:0000313" key="5">
    <source>
        <dbReference type="Proteomes" id="UP000321456"/>
    </source>
</evidence>
<organism evidence="4 5">
    <name type="scientific">Flagellimonas hymeniacidonis</name>
    <dbReference type="NCBI Taxonomy" id="2603628"/>
    <lineage>
        <taxon>Bacteria</taxon>
        <taxon>Pseudomonadati</taxon>
        <taxon>Bacteroidota</taxon>
        <taxon>Flavobacteriia</taxon>
        <taxon>Flavobacteriales</taxon>
        <taxon>Flavobacteriaceae</taxon>
        <taxon>Flagellimonas</taxon>
    </lineage>
</organism>
<feature type="repeat" description="NHL" evidence="2">
    <location>
        <begin position="349"/>
        <end position="383"/>
    </location>
</feature>
<dbReference type="Gene3D" id="2.120.10.30">
    <property type="entry name" value="TolB, C-terminal domain"/>
    <property type="match status" value="3"/>
</dbReference>
<dbReference type="Gene3D" id="2.60.40.10">
    <property type="entry name" value="Immunoglobulins"/>
    <property type="match status" value="1"/>
</dbReference>
<dbReference type="EMBL" id="VRUR01000002">
    <property type="protein sequence ID" value="TXN35212.1"/>
    <property type="molecule type" value="Genomic_DNA"/>
</dbReference>
<feature type="repeat" description="NHL" evidence="2">
    <location>
        <begin position="201"/>
        <end position="236"/>
    </location>
</feature>
<dbReference type="Pfam" id="PF01833">
    <property type="entry name" value="TIG"/>
    <property type="match status" value="1"/>
</dbReference>
<dbReference type="SUPFAM" id="SSF81296">
    <property type="entry name" value="E set domains"/>
    <property type="match status" value="1"/>
</dbReference>
<dbReference type="Proteomes" id="UP000321456">
    <property type="component" value="Unassembled WGS sequence"/>
</dbReference>
<dbReference type="InterPro" id="IPR011042">
    <property type="entry name" value="6-blade_b-propeller_TolB-like"/>
</dbReference>
<dbReference type="InterPro" id="IPR014756">
    <property type="entry name" value="Ig_E-set"/>
</dbReference>
<dbReference type="AlphaFoldDB" id="A0A5C8V2A2"/>
<dbReference type="CDD" id="cd00603">
    <property type="entry name" value="IPT_PCSR"/>
    <property type="match status" value="1"/>
</dbReference>
<gene>
    <name evidence="4" type="ORF">FVB32_11525</name>
</gene>
<feature type="repeat" description="NHL" evidence="2">
    <location>
        <begin position="254"/>
        <end position="289"/>
    </location>
</feature>
<dbReference type="InterPro" id="IPR002909">
    <property type="entry name" value="IPT_dom"/>
</dbReference>
<reference evidence="4 5" key="1">
    <citation type="submission" date="2019-08" db="EMBL/GenBank/DDBJ databases">
        <title>Professor.</title>
        <authorList>
            <person name="Park J.S."/>
        </authorList>
    </citation>
    <scope>NUCLEOTIDE SEQUENCE [LARGE SCALE GENOMIC DNA]</scope>
    <source>
        <strain evidence="4 5">176CP5-101</strain>
    </source>
</reference>
<sequence length="435" mass="46200">MGTSQIEILKKKVIMKSIYKTVLVALCILVFSCSKNDDANIIVETPIPIVSAIGPESGTKNTVVTINGNNFGTDASKVQVFFNGKEANVSQVRNTKIGTIVPAGAYTGEVKVIIDGTVLIGPEFEYILSGAVVTTLAGSREGFVDGNGIDARFNRPTGLAVDSNGNIFVADPGNHRIRKITPDGMVTTFSGGEKGDRDGFGSAAQFNAPWDVDIDADGNVYVADSGNHRIRKIAPNGNVITLAGLTQGNADGRGTDAQFDTPTGIAVTPAGIVYVADSRSGMIRKIDLEGNVTSFSSGFGVVVGITIDEEENVFFTEPNGHYIWKINFENNEIALIAGDGEGDVDGHIEGAQFRYPRGLDIDAEGNIYVVDEQNQKIKKISGDQVITYAGSIEGEADGSGLDAQFNHPFGVTVDTSGNVYVADTSNHRIRKIIQE</sequence>
<evidence type="ECO:0000256" key="1">
    <source>
        <dbReference type="ARBA" id="ARBA00022737"/>
    </source>
</evidence>
<protein>
    <recommendedName>
        <fullName evidence="3">IPT/TIG domain-containing protein</fullName>
    </recommendedName>
</protein>
<evidence type="ECO:0000256" key="2">
    <source>
        <dbReference type="PROSITE-ProRule" id="PRU00504"/>
    </source>
</evidence>
<dbReference type="PANTHER" id="PTHR13833:SF71">
    <property type="entry name" value="NHL DOMAIN-CONTAINING PROTEIN"/>
    <property type="match status" value="1"/>
</dbReference>
<evidence type="ECO:0000259" key="3">
    <source>
        <dbReference type="SMART" id="SM00429"/>
    </source>
</evidence>
<evidence type="ECO:0000313" key="4">
    <source>
        <dbReference type="EMBL" id="TXN35212.1"/>
    </source>
</evidence>
<feature type="repeat" description="NHL" evidence="2">
    <location>
        <begin position="141"/>
        <end position="183"/>
    </location>
</feature>
<feature type="repeat" description="NHL" evidence="2">
    <location>
        <begin position="402"/>
        <end position="429"/>
    </location>
</feature>
<dbReference type="PROSITE" id="PS51125">
    <property type="entry name" value="NHL"/>
    <property type="match status" value="5"/>
</dbReference>
<dbReference type="Pfam" id="PF01436">
    <property type="entry name" value="NHL"/>
    <property type="match status" value="3"/>
</dbReference>
<name>A0A5C8V2A2_9FLAO</name>